<dbReference type="EMBL" id="JWZT01004123">
    <property type="protein sequence ID" value="KII64727.1"/>
    <property type="molecule type" value="Genomic_DNA"/>
</dbReference>
<organism evidence="1 2">
    <name type="scientific">Thelohanellus kitauei</name>
    <name type="common">Myxosporean</name>
    <dbReference type="NCBI Taxonomy" id="669202"/>
    <lineage>
        <taxon>Eukaryota</taxon>
        <taxon>Metazoa</taxon>
        <taxon>Cnidaria</taxon>
        <taxon>Myxozoa</taxon>
        <taxon>Myxosporea</taxon>
        <taxon>Bivalvulida</taxon>
        <taxon>Platysporina</taxon>
        <taxon>Myxobolidae</taxon>
        <taxon>Thelohanellus</taxon>
    </lineage>
</organism>
<protein>
    <submittedName>
        <fullName evidence="1">Uncharacterized protein</fullName>
    </submittedName>
</protein>
<proteinExistence type="predicted"/>
<accession>A0A0C2MSQ6</accession>
<gene>
    <name evidence="1" type="ORF">RF11_05517</name>
</gene>
<dbReference type="AlphaFoldDB" id="A0A0C2MSQ6"/>
<comment type="caution">
    <text evidence="1">The sequence shown here is derived from an EMBL/GenBank/DDBJ whole genome shotgun (WGS) entry which is preliminary data.</text>
</comment>
<reference evidence="1 2" key="1">
    <citation type="journal article" date="2014" name="Genome Biol. Evol.">
        <title>The genome of the myxosporean Thelohanellus kitauei shows adaptations to nutrient acquisition within its fish host.</title>
        <authorList>
            <person name="Yang Y."/>
            <person name="Xiong J."/>
            <person name="Zhou Z."/>
            <person name="Huo F."/>
            <person name="Miao W."/>
            <person name="Ran C."/>
            <person name="Liu Y."/>
            <person name="Zhang J."/>
            <person name="Feng J."/>
            <person name="Wang M."/>
            <person name="Wang M."/>
            <person name="Wang L."/>
            <person name="Yao B."/>
        </authorList>
    </citation>
    <scope>NUCLEOTIDE SEQUENCE [LARGE SCALE GENOMIC DNA]</scope>
    <source>
        <strain evidence="1">Wuqing</strain>
    </source>
</reference>
<sequence length="147" mass="17708">MISCISLYYIFVFIRKTYSKIQTRTDLDSSYYNPFDRYSNDGYGWSQQDQTLFTTNINIYQFFEDNQNECISREYERMTSDQDASRNGYYENVELVSMSILMHEMTHFHLVCCVSARRKKLFDKSSDNYDVYESMRSKEYEILSKDL</sequence>
<evidence type="ECO:0000313" key="1">
    <source>
        <dbReference type="EMBL" id="KII64727.1"/>
    </source>
</evidence>
<keyword evidence="2" id="KW-1185">Reference proteome</keyword>
<evidence type="ECO:0000313" key="2">
    <source>
        <dbReference type="Proteomes" id="UP000031668"/>
    </source>
</evidence>
<name>A0A0C2MSQ6_THEKT</name>
<dbReference type="Proteomes" id="UP000031668">
    <property type="component" value="Unassembled WGS sequence"/>
</dbReference>